<reference evidence="6" key="2">
    <citation type="submission" date="2015-01" db="EMBL/GenBank/DDBJ databases">
        <title>Evolutionary Origins and Diversification of the Mycorrhizal Mutualists.</title>
        <authorList>
            <consortium name="DOE Joint Genome Institute"/>
            <consortium name="Mycorrhizal Genomics Consortium"/>
            <person name="Kohler A."/>
            <person name="Kuo A."/>
            <person name="Nagy L.G."/>
            <person name="Floudas D."/>
            <person name="Copeland A."/>
            <person name="Barry K.W."/>
            <person name="Cichocki N."/>
            <person name="Veneault-Fourrey C."/>
            <person name="LaButti K."/>
            <person name="Lindquist E.A."/>
            <person name="Lipzen A."/>
            <person name="Lundell T."/>
            <person name="Morin E."/>
            <person name="Murat C."/>
            <person name="Riley R."/>
            <person name="Ohm R."/>
            <person name="Sun H."/>
            <person name="Tunlid A."/>
            <person name="Henrissat B."/>
            <person name="Grigoriev I.V."/>
            <person name="Hibbett D.S."/>
            <person name="Martin F."/>
        </authorList>
    </citation>
    <scope>NUCLEOTIDE SEQUENCE [LARGE SCALE GENOMIC DNA]</scope>
    <source>
        <strain evidence="6">F 1598</strain>
    </source>
</reference>
<dbReference type="HOGENOM" id="CLU_002220_4_1_1"/>
<gene>
    <name evidence="5" type="ORF">PILCRDRAFT_310659</name>
</gene>
<evidence type="ECO:0000256" key="1">
    <source>
        <dbReference type="ARBA" id="ARBA00022450"/>
    </source>
</evidence>
<dbReference type="Proteomes" id="UP000054166">
    <property type="component" value="Unassembled WGS sequence"/>
</dbReference>
<proteinExistence type="predicted"/>
<dbReference type="PANTHER" id="PTHR43439">
    <property type="entry name" value="PHENYLACETATE-COENZYME A LIGASE"/>
    <property type="match status" value="1"/>
</dbReference>
<reference evidence="5 6" key="1">
    <citation type="submission" date="2014-04" db="EMBL/GenBank/DDBJ databases">
        <authorList>
            <consortium name="DOE Joint Genome Institute"/>
            <person name="Kuo A."/>
            <person name="Tarkka M."/>
            <person name="Buscot F."/>
            <person name="Kohler A."/>
            <person name="Nagy L.G."/>
            <person name="Floudas D."/>
            <person name="Copeland A."/>
            <person name="Barry K.W."/>
            <person name="Cichocki N."/>
            <person name="Veneault-Fourrey C."/>
            <person name="LaButti K."/>
            <person name="Lindquist E.A."/>
            <person name="Lipzen A."/>
            <person name="Lundell T."/>
            <person name="Morin E."/>
            <person name="Murat C."/>
            <person name="Sun H."/>
            <person name="Tunlid A."/>
            <person name="Henrissat B."/>
            <person name="Grigoriev I.V."/>
            <person name="Hibbett D.S."/>
            <person name="Martin F."/>
            <person name="Nordberg H.P."/>
            <person name="Cantor M.N."/>
            <person name="Hua S.X."/>
        </authorList>
    </citation>
    <scope>NUCLEOTIDE SEQUENCE [LARGE SCALE GENOMIC DNA]</scope>
    <source>
        <strain evidence="5 6">F 1598</strain>
    </source>
</reference>
<dbReference type="InParanoid" id="A0A0C3FRT7"/>
<keyword evidence="1" id="KW-0596">Phosphopantetheine</keyword>
<feature type="domain" description="Thioester reductase (TE)" evidence="4">
    <location>
        <begin position="98"/>
        <end position="323"/>
    </location>
</feature>
<accession>A0A0C3FRT7</accession>
<evidence type="ECO:0000256" key="2">
    <source>
        <dbReference type="ARBA" id="ARBA00022553"/>
    </source>
</evidence>
<evidence type="ECO:0000256" key="3">
    <source>
        <dbReference type="SAM" id="Phobius"/>
    </source>
</evidence>
<evidence type="ECO:0000313" key="6">
    <source>
        <dbReference type="Proteomes" id="UP000054166"/>
    </source>
</evidence>
<evidence type="ECO:0000313" key="5">
    <source>
        <dbReference type="EMBL" id="KIM86645.1"/>
    </source>
</evidence>
<sequence length="476" mass="53374">MQVISPSMYQDSLSIRDEHLKSLRTTTQMDLRVVPSDVVHPMIPTSAQYITQVEPPLDQGQREDIDKIEEMMSMVKRHSQKFPKHHGSSATHRDVVLVTGTTGSVGTLILAALVVAYDVRRIFSVNRKAADGSSLLDRHEISLKRQGLDPSIASSPKVTLLEATVSDHQFGLPKSTYEMLREETTHIIHSAWLVNFNLPLQAFELQLKGLRNLIDFALDSPHSTPPRLLFVCSLIMLLNINHLEPVKEGPVEPYVALGSGYKESKWVSERLLEIVASETPLRPIIVRLGQVSGGPNGYWNHREWLPSLIRSSIYLKCFPTGPEPVIWLPAATAAKVITEMRNSPDLHLHLVHPRSVPWSTISKELAAAFNLPLVPYPEWFSALEQSALANANSADIEFRRNNPAAKMLGAFRGMLKGLERNTNRNKEFTGLPLVSLENAMKASPTLRDENLLPLGPVDVEQWLRYWRTTVLLQSKL</sequence>
<dbReference type="PANTHER" id="PTHR43439:SF2">
    <property type="entry name" value="ENZYME, PUTATIVE (JCVI)-RELATED"/>
    <property type="match status" value="1"/>
</dbReference>
<keyword evidence="3" id="KW-1133">Transmembrane helix</keyword>
<dbReference type="InterPro" id="IPR013120">
    <property type="entry name" value="FAR_NAD-bd"/>
</dbReference>
<dbReference type="STRING" id="765440.A0A0C3FRT7"/>
<feature type="transmembrane region" description="Helical" evidence="3">
    <location>
        <begin position="95"/>
        <end position="117"/>
    </location>
</feature>
<dbReference type="OrthoDB" id="429813at2759"/>
<keyword evidence="2" id="KW-0597">Phosphoprotein</keyword>
<evidence type="ECO:0000259" key="4">
    <source>
        <dbReference type="Pfam" id="PF07993"/>
    </source>
</evidence>
<dbReference type="EMBL" id="KN832981">
    <property type="protein sequence ID" value="KIM86645.1"/>
    <property type="molecule type" value="Genomic_DNA"/>
</dbReference>
<keyword evidence="3" id="KW-0472">Membrane</keyword>
<dbReference type="InterPro" id="IPR051414">
    <property type="entry name" value="Adenylate-forming_Reductase"/>
</dbReference>
<name>A0A0C3FRT7_PILCF</name>
<dbReference type="Pfam" id="PF07993">
    <property type="entry name" value="NAD_binding_4"/>
    <property type="match status" value="1"/>
</dbReference>
<keyword evidence="6" id="KW-1185">Reference proteome</keyword>
<dbReference type="AlphaFoldDB" id="A0A0C3FRT7"/>
<organism evidence="5 6">
    <name type="scientific">Piloderma croceum (strain F 1598)</name>
    <dbReference type="NCBI Taxonomy" id="765440"/>
    <lineage>
        <taxon>Eukaryota</taxon>
        <taxon>Fungi</taxon>
        <taxon>Dikarya</taxon>
        <taxon>Basidiomycota</taxon>
        <taxon>Agaricomycotina</taxon>
        <taxon>Agaricomycetes</taxon>
        <taxon>Agaricomycetidae</taxon>
        <taxon>Atheliales</taxon>
        <taxon>Atheliaceae</taxon>
        <taxon>Piloderma</taxon>
    </lineage>
</organism>
<dbReference type="InterPro" id="IPR036291">
    <property type="entry name" value="NAD(P)-bd_dom_sf"/>
</dbReference>
<dbReference type="SUPFAM" id="SSF51735">
    <property type="entry name" value="NAD(P)-binding Rossmann-fold domains"/>
    <property type="match status" value="1"/>
</dbReference>
<protein>
    <recommendedName>
        <fullName evidence="4">Thioester reductase (TE) domain-containing protein</fullName>
    </recommendedName>
</protein>
<keyword evidence="3" id="KW-0812">Transmembrane</keyword>
<dbReference type="Gene3D" id="3.40.50.720">
    <property type="entry name" value="NAD(P)-binding Rossmann-like Domain"/>
    <property type="match status" value="1"/>
</dbReference>